<evidence type="ECO:0000313" key="4">
    <source>
        <dbReference type="Proteomes" id="UP000241803"/>
    </source>
</evidence>
<feature type="coiled-coil region" evidence="1">
    <location>
        <begin position="148"/>
        <end position="177"/>
    </location>
</feature>
<keyword evidence="1" id="KW-0175">Coiled coil</keyword>
<evidence type="ECO:0000256" key="2">
    <source>
        <dbReference type="SAM" id="MobiDB-lite"/>
    </source>
</evidence>
<accession>A0A2T3LFA7</accession>
<comment type="caution">
    <text evidence="3">The sequence shown here is derived from an EMBL/GenBank/DDBJ whole genome shotgun (WGS) entry which is preliminary data.</text>
</comment>
<dbReference type="EMBL" id="PYOC01000001">
    <property type="protein sequence ID" value="PSV50028.1"/>
    <property type="molecule type" value="Genomic_DNA"/>
</dbReference>
<protein>
    <submittedName>
        <fullName evidence="3">Uncharacterized protein</fullName>
    </submittedName>
</protein>
<evidence type="ECO:0000256" key="1">
    <source>
        <dbReference type="SAM" id="Coils"/>
    </source>
</evidence>
<keyword evidence="4" id="KW-1185">Reference proteome</keyword>
<dbReference type="Proteomes" id="UP000241803">
    <property type="component" value="Unassembled WGS sequence"/>
</dbReference>
<sequence length="307" mass="34262">MNELLLKLLSAQLQSQNNNENPLAKLLSGQQSNQQDTLMQLLNGGQQNPQQQLLNMLSGGQQNNQQVDLLKLLSGNQQPDVNQQLLALLAGGSQPNSQPDVNTQLLQLLSGSQSQHTEQPDVTKLLELLKSSGDVLNVSKDTKEKSIIEQLEERQLNKQTDAEKQKALEDLIRLEMTFDKFVDENESSFPDFFNIADIRTAVDKWAKNTDEKTQGITAAIAQAFFKNEANVDVLEEKDRLWVKKNIVDASERSINRDETWPVVQRAVFNKTRLAEGDNQSSGGKGDSVIEKYEQRFSQGENVSGAAE</sequence>
<reference evidence="3 4" key="1">
    <citation type="submission" date="2018-03" db="EMBL/GenBank/DDBJ databases">
        <title>Whole genome sequencing of Histamine producing bacteria.</title>
        <authorList>
            <person name="Butler K."/>
        </authorList>
    </citation>
    <scope>NUCLEOTIDE SEQUENCE [LARGE SCALE GENOMIC DNA]</scope>
    <source>
        <strain evidence="3 4">ATCC 19614</strain>
    </source>
</reference>
<gene>
    <name evidence="3" type="ORF">C9J47_05620</name>
</gene>
<proteinExistence type="predicted"/>
<name>A0A2T3LFA7_9GAMM</name>
<evidence type="ECO:0000313" key="3">
    <source>
        <dbReference type="EMBL" id="PSV50028.1"/>
    </source>
</evidence>
<dbReference type="AlphaFoldDB" id="A0A2T3LFA7"/>
<organism evidence="3 4">
    <name type="scientific">Photobacterium indicum</name>
    <dbReference type="NCBI Taxonomy" id="81447"/>
    <lineage>
        <taxon>Bacteria</taxon>
        <taxon>Pseudomonadati</taxon>
        <taxon>Pseudomonadota</taxon>
        <taxon>Gammaproteobacteria</taxon>
        <taxon>Vibrionales</taxon>
        <taxon>Vibrionaceae</taxon>
        <taxon>Photobacterium</taxon>
    </lineage>
</organism>
<feature type="region of interest" description="Disordered" evidence="2">
    <location>
        <begin position="273"/>
        <end position="307"/>
    </location>
</feature>
<dbReference type="RefSeq" id="WP_107252612.1">
    <property type="nucleotide sequence ID" value="NZ_PYOC01000001.1"/>
</dbReference>